<dbReference type="SUPFAM" id="SSF56112">
    <property type="entry name" value="Protein kinase-like (PK-like)"/>
    <property type="match status" value="1"/>
</dbReference>
<sequence>MLAGEAHSLKTISASLPTFCPQTISQGTLPRGGAYLATSWLDMKKSPPKISHAEFGNMVAAMHQITSPNAKFGFDCPTYCGLTEQDNTYMSSWIEFWKQRRLKPMLVNVKREHSQQRELLDMGFEVVEGCDRFFRNVDEIRPSLLHGDLWSGNWGYTTHPVVFDPASYYGHHEADLGIMRMFGGFSSDFYESYHTHFPKESGFERRLDLYELYHALNHMYLFGSGYRSSCMALLRRLHAAL</sequence>
<organism evidence="4 5">
    <name type="scientific">Synchytrium microbalum</name>
    <dbReference type="NCBI Taxonomy" id="1806994"/>
    <lineage>
        <taxon>Eukaryota</taxon>
        <taxon>Fungi</taxon>
        <taxon>Fungi incertae sedis</taxon>
        <taxon>Chytridiomycota</taxon>
        <taxon>Chytridiomycota incertae sedis</taxon>
        <taxon>Chytridiomycetes</taxon>
        <taxon>Synchytriales</taxon>
        <taxon>Synchytriaceae</taxon>
        <taxon>Synchytrium</taxon>
    </lineage>
</organism>
<evidence type="ECO:0000313" key="5">
    <source>
        <dbReference type="Proteomes" id="UP000319731"/>
    </source>
</evidence>
<evidence type="ECO:0000256" key="2">
    <source>
        <dbReference type="ARBA" id="ARBA00048655"/>
    </source>
</evidence>
<dbReference type="AlphaFoldDB" id="A0A507CD32"/>
<dbReference type="GeneID" id="42002948"/>
<protein>
    <recommendedName>
        <fullName evidence="1">protein-ribulosamine 3-kinase</fullName>
        <ecNumber evidence="1">2.7.1.172</ecNumber>
    </recommendedName>
</protein>
<keyword evidence="5" id="KW-1185">Reference proteome</keyword>
<dbReference type="InterPro" id="IPR016477">
    <property type="entry name" value="Fructo-/Ketosamine-3-kinase"/>
</dbReference>
<dbReference type="PANTHER" id="PTHR12149:SF8">
    <property type="entry name" value="PROTEIN-RIBULOSAMINE 3-KINASE"/>
    <property type="match status" value="1"/>
</dbReference>
<name>A0A507CD32_9FUNG</name>
<dbReference type="Pfam" id="PF03881">
    <property type="entry name" value="Fructosamin_kin"/>
    <property type="match status" value="1"/>
</dbReference>
<dbReference type="PANTHER" id="PTHR12149">
    <property type="entry name" value="FRUCTOSAMINE 3 KINASE-RELATED PROTEIN"/>
    <property type="match status" value="1"/>
</dbReference>
<accession>A0A507CD32</accession>
<dbReference type="Gene3D" id="3.90.1200.10">
    <property type="match status" value="1"/>
</dbReference>
<dbReference type="PIRSF" id="PIRSF006221">
    <property type="entry name" value="Ketosamine-3-kinase"/>
    <property type="match status" value="1"/>
</dbReference>
<dbReference type="EMBL" id="QEAO01000006">
    <property type="protein sequence ID" value="TPX35956.1"/>
    <property type="molecule type" value="Genomic_DNA"/>
</dbReference>
<dbReference type="OrthoDB" id="5772781at2759"/>
<comment type="similarity">
    <text evidence="3">Belongs to the fructosamine kinase family.</text>
</comment>
<dbReference type="RefSeq" id="XP_031026341.1">
    <property type="nucleotide sequence ID" value="XM_031167651.1"/>
</dbReference>
<keyword evidence="3" id="KW-0418">Kinase</keyword>
<gene>
    <name evidence="4" type="ORF">SmJEL517_g01723</name>
</gene>
<evidence type="ECO:0000256" key="1">
    <source>
        <dbReference type="ARBA" id="ARBA00011961"/>
    </source>
</evidence>
<evidence type="ECO:0000313" key="4">
    <source>
        <dbReference type="EMBL" id="TPX35956.1"/>
    </source>
</evidence>
<keyword evidence="3" id="KW-0808">Transferase</keyword>
<comment type="caution">
    <text evidence="4">The sequence shown here is derived from an EMBL/GenBank/DDBJ whole genome shotgun (WGS) entry which is preliminary data.</text>
</comment>
<proteinExistence type="inferred from homology"/>
<comment type="catalytic activity">
    <reaction evidence="2">
        <text>N(6)-D-ribulosyl-L-lysyl-[protein] + ATP = N(6)-(3-O-phospho-D-ribulosyl)-L-lysyl-[protein] + ADP + H(+)</text>
        <dbReference type="Rhea" id="RHEA:48432"/>
        <dbReference type="Rhea" id="RHEA-COMP:12103"/>
        <dbReference type="Rhea" id="RHEA-COMP:12104"/>
        <dbReference type="ChEBI" id="CHEBI:15378"/>
        <dbReference type="ChEBI" id="CHEBI:30616"/>
        <dbReference type="ChEBI" id="CHEBI:90418"/>
        <dbReference type="ChEBI" id="CHEBI:90420"/>
        <dbReference type="ChEBI" id="CHEBI:456216"/>
        <dbReference type="EC" id="2.7.1.172"/>
    </reaction>
    <physiologicalReaction direction="left-to-right" evidence="2">
        <dbReference type="Rhea" id="RHEA:48433"/>
    </physiologicalReaction>
</comment>
<dbReference type="Proteomes" id="UP000319731">
    <property type="component" value="Unassembled WGS sequence"/>
</dbReference>
<dbReference type="GO" id="GO:0016301">
    <property type="term" value="F:kinase activity"/>
    <property type="evidence" value="ECO:0007669"/>
    <property type="project" value="UniProtKB-UniRule"/>
</dbReference>
<dbReference type="GO" id="GO:0102193">
    <property type="term" value="F:protein-ribulosamine 3-kinase activity"/>
    <property type="evidence" value="ECO:0007669"/>
    <property type="project" value="UniProtKB-EC"/>
</dbReference>
<dbReference type="EC" id="2.7.1.172" evidence="1"/>
<evidence type="ECO:0000256" key="3">
    <source>
        <dbReference type="PIRNR" id="PIRNR006221"/>
    </source>
</evidence>
<dbReference type="InterPro" id="IPR011009">
    <property type="entry name" value="Kinase-like_dom_sf"/>
</dbReference>
<reference evidence="4 5" key="1">
    <citation type="journal article" date="2019" name="Sci. Rep.">
        <title>Comparative genomics of chytrid fungi reveal insights into the obligate biotrophic and pathogenic lifestyle of Synchytrium endobioticum.</title>
        <authorList>
            <person name="van de Vossenberg B.T.L.H."/>
            <person name="Warris S."/>
            <person name="Nguyen H.D.T."/>
            <person name="van Gent-Pelzer M.P.E."/>
            <person name="Joly D.L."/>
            <person name="van de Geest H.C."/>
            <person name="Bonants P.J.M."/>
            <person name="Smith D.S."/>
            <person name="Levesque C.A."/>
            <person name="van der Lee T.A.J."/>
        </authorList>
    </citation>
    <scope>NUCLEOTIDE SEQUENCE [LARGE SCALE GENOMIC DNA]</scope>
    <source>
        <strain evidence="4 5">JEL517</strain>
    </source>
</reference>